<dbReference type="OrthoDB" id="7727934at2"/>
<accession>A0A6N7Q194</accession>
<protein>
    <submittedName>
        <fullName evidence="2">Uncharacterized protein</fullName>
    </submittedName>
</protein>
<feature type="compositionally biased region" description="Polar residues" evidence="1">
    <location>
        <begin position="206"/>
        <end position="221"/>
    </location>
</feature>
<dbReference type="EMBL" id="WJIE01000021">
    <property type="protein sequence ID" value="MRG97819.1"/>
    <property type="molecule type" value="Genomic_DNA"/>
</dbReference>
<proteinExistence type="predicted"/>
<dbReference type="AlphaFoldDB" id="A0A6N7Q194"/>
<gene>
    <name evidence="2" type="ORF">GF068_38755</name>
</gene>
<dbReference type="Proteomes" id="UP000440224">
    <property type="component" value="Unassembled WGS sequence"/>
</dbReference>
<evidence type="ECO:0000313" key="3">
    <source>
        <dbReference type="Proteomes" id="UP000440224"/>
    </source>
</evidence>
<dbReference type="RefSeq" id="WP_153824598.1">
    <property type="nucleotide sequence ID" value="NZ_WJIE01000021.1"/>
</dbReference>
<comment type="caution">
    <text evidence="2">The sequence shown here is derived from an EMBL/GenBank/DDBJ whole genome shotgun (WGS) entry which is preliminary data.</text>
</comment>
<keyword evidence="3" id="KW-1185">Reference proteome</keyword>
<evidence type="ECO:0000313" key="2">
    <source>
        <dbReference type="EMBL" id="MRG97819.1"/>
    </source>
</evidence>
<reference evidence="2 3" key="1">
    <citation type="submission" date="2019-10" db="EMBL/GenBank/DDBJ databases">
        <title>A soil myxobacterium in the family Polyangiaceae.</title>
        <authorList>
            <person name="Li Y."/>
            <person name="Wang J."/>
        </authorList>
    </citation>
    <scope>NUCLEOTIDE SEQUENCE [LARGE SCALE GENOMIC DNA]</scope>
    <source>
        <strain evidence="2 3">DSM 14734</strain>
    </source>
</reference>
<name>A0A6N7Q194_9BACT</name>
<evidence type="ECO:0000256" key="1">
    <source>
        <dbReference type="SAM" id="MobiDB-lite"/>
    </source>
</evidence>
<organism evidence="2 3">
    <name type="scientific">Polyangium spumosum</name>
    <dbReference type="NCBI Taxonomy" id="889282"/>
    <lineage>
        <taxon>Bacteria</taxon>
        <taxon>Pseudomonadati</taxon>
        <taxon>Myxococcota</taxon>
        <taxon>Polyangia</taxon>
        <taxon>Polyangiales</taxon>
        <taxon>Polyangiaceae</taxon>
        <taxon>Polyangium</taxon>
    </lineage>
</organism>
<sequence length="574" mass="62728">MLDLQLALPTDIPWRRIAVSRDMLVGAGCAENRPQRFRSSLAAFRYDPPEEYQQHPEHVVSYIKIVATIAPYAPDISALEDDLGEYVPPDVVDVLEQSLPCYGALLEVAVSPLPEDAAKFPVEEHPYFIDFEPKKREIYEAVTDTGEVLSGSASHLSTGKSATSTTTLEEYDLDLGYAFSGSVSAGAGPIGGGLSASGDDRKQVGTVKQNAYQSQHVTTSDRSTERREVHSHSTQLTQMYNLFQAYHLGTNRAVFMIEPRPHVRQVASTFIHGPRALEGIQEVFLVVVRPKAMKEFCVSAYLETAHVAFGATSSHDHSTLTWKLHLEREFDKDSQTLPEPVVWTAPAGWVVDQACGVKCNVTAKQGAQSNPTFQITDDTITASAQLLEGGSIDAEVVAYVRPAHTKNTGAAQRLFLSARRLCSCPHDAFAIGDWVPFELDLNGKNLRFYEGAMTPSAFYASRRFATAIREGMIRSLGSTRRTPHGEMPFLRSDAFFTIFLNALRASGGRYNLDEPITAHEALVAAAQVQLSERGVATLGDVLSADPRMLSRATGTDATAVKRAILAAVLRPRTA</sequence>
<feature type="region of interest" description="Disordered" evidence="1">
    <location>
        <begin position="206"/>
        <end position="227"/>
    </location>
</feature>